<reference evidence="7 8" key="1">
    <citation type="journal article" date="2020" name="Biotechnol. Biofuels">
        <title>New insights from the biogas microbiome by comprehensive genome-resolved metagenomics of nearly 1600 species originating from multiple anaerobic digesters.</title>
        <authorList>
            <person name="Campanaro S."/>
            <person name="Treu L."/>
            <person name="Rodriguez-R L.M."/>
            <person name="Kovalovszki A."/>
            <person name="Ziels R.M."/>
            <person name="Maus I."/>
            <person name="Zhu X."/>
            <person name="Kougias P.G."/>
            <person name="Basile A."/>
            <person name="Luo G."/>
            <person name="Schluter A."/>
            <person name="Konstantinidis K.T."/>
            <person name="Angelidaki I."/>
        </authorList>
    </citation>
    <scope>NUCLEOTIDE SEQUENCE [LARGE SCALE GENOMIC DNA]</scope>
    <source>
        <strain evidence="7">AS06rmzACSIP_256</strain>
    </source>
</reference>
<dbReference type="InterPro" id="IPR004113">
    <property type="entry name" value="FAD-bd_oxidored_4_C"/>
</dbReference>
<evidence type="ECO:0000256" key="3">
    <source>
        <dbReference type="ARBA" id="ARBA00022630"/>
    </source>
</evidence>
<dbReference type="Pfam" id="PF02913">
    <property type="entry name" value="FAD-oxidase_C"/>
    <property type="match status" value="1"/>
</dbReference>
<dbReference type="GO" id="GO:0022904">
    <property type="term" value="P:respiratory electron transport chain"/>
    <property type="evidence" value="ECO:0007669"/>
    <property type="project" value="TreeGrafter"/>
</dbReference>
<proteinExistence type="inferred from homology"/>
<evidence type="ECO:0000256" key="2">
    <source>
        <dbReference type="ARBA" id="ARBA00008000"/>
    </source>
</evidence>
<dbReference type="InterPro" id="IPR016171">
    <property type="entry name" value="Vanillyl_alc_oxidase_C-sub2"/>
</dbReference>
<evidence type="ECO:0000256" key="1">
    <source>
        <dbReference type="ARBA" id="ARBA00001974"/>
    </source>
</evidence>
<protein>
    <submittedName>
        <fullName evidence="7">FAD-binding oxidoreductase</fullName>
    </submittedName>
</protein>
<evidence type="ECO:0000313" key="7">
    <source>
        <dbReference type="EMBL" id="NLF53100.1"/>
    </source>
</evidence>
<dbReference type="SUPFAM" id="SSF56176">
    <property type="entry name" value="FAD-binding/transporter-associated domain-like"/>
    <property type="match status" value="1"/>
</dbReference>
<gene>
    <name evidence="7" type="ORF">GX576_01600</name>
</gene>
<dbReference type="InterPro" id="IPR016166">
    <property type="entry name" value="FAD-bd_PCMH"/>
</dbReference>
<evidence type="ECO:0000256" key="5">
    <source>
        <dbReference type="ARBA" id="ARBA00023002"/>
    </source>
</evidence>
<dbReference type="PANTHER" id="PTHR43716">
    <property type="entry name" value="D-2-HYDROXYGLUTARATE DEHYDROGENASE, MITOCHONDRIAL"/>
    <property type="match status" value="1"/>
</dbReference>
<keyword evidence="4" id="KW-0274">FAD</keyword>
<organism evidence="7 8">
    <name type="scientific">Thauera phenolivorans</name>
    <dbReference type="NCBI Taxonomy" id="1792543"/>
    <lineage>
        <taxon>Bacteria</taxon>
        <taxon>Pseudomonadati</taxon>
        <taxon>Pseudomonadota</taxon>
        <taxon>Betaproteobacteria</taxon>
        <taxon>Rhodocyclales</taxon>
        <taxon>Zoogloeaceae</taxon>
        <taxon>Thauera</taxon>
    </lineage>
</organism>
<dbReference type="InterPro" id="IPR036318">
    <property type="entry name" value="FAD-bd_PCMH-like_sf"/>
</dbReference>
<keyword evidence="5" id="KW-0560">Oxidoreductase</keyword>
<dbReference type="Gene3D" id="3.30.43.10">
    <property type="entry name" value="Uridine Diphospho-n-acetylenolpyruvylglucosamine Reductase, domain 2"/>
    <property type="match status" value="1"/>
</dbReference>
<dbReference type="AlphaFoldDB" id="A0A7X7LTK4"/>
<dbReference type="InterPro" id="IPR016167">
    <property type="entry name" value="FAD-bd_PCMH_sub1"/>
</dbReference>
<evidence type="ECO:0000259" key="6">
    <source>
        <dbReference type="PROSITE" id="PS51387"/>
    </source>
</evidence>
<sequence length="471" mass="49650">MSEMQTSTLPVVEALKAALGAHEVLTGAEVGAKYLEDWSGAKVDSVLAVLRPRSTEELSAILKICHAHGQTVVPQGGLTGLVGGGVPDRQDVAISLERMNRVEAIDLDSGTVTVQAGAILQNVQEACRDAGGFLALDLGARGSCQVGGNLSTNAGGNRVIRYGMARDLVLGLEAVLADGTVLSMINQMVKNNAGMDLKHLFIGSEGTLGIITRAVLKLHPLPAGASTAVVATPDYASALRFLRHAQKRLSGQVSAFEIMWNAYLSTIVDSCGLRAPLSLEHPVYVLTDMQGGQPEADAERFQAMLEEAIEAGWIIDGAVAQSVAEAEEFWAIRDGVADVLRDFAPTINFDVSVPVGRIGECAERIRANLDAQFPALKALFFGHVGDGNLHVVACSVPPEHAAQARIEEAVYSVVREFGGSISAEHGIGTLKTDWLGYSRSPAEIATMRALKQALDPKGILNPGKLIPPAGA</sequence>
<dbReference type="GO" id="GO:0016491">
    <property type="term" value="F:oxidoreductase activity"/>
    <property type="evidence" value="ECO:0007669"/>
    <property type="project" value="UniProtKB-KW"/>
</dbReference>
<dbReference type="PANTHER" id="PTHR43716:SF1">
    <property type="entry name" value="D-2-HYDROXYGLUTARATE DEHYDROGENASE, MITOCHONDRIAL"/>
    <property type="match status" value="1"/>
</dbReference>
<dbReference type="InterPro" id="IPR051264">
    <property type="entry name" value="FAD-oxidored/transferase_4"/>
</dbReference>
<dbReference type="SUPFAM" id="SSF55103">
    <property type="entry name" value="FAD-linked oxidases, C-terminal domain"/>
    <property type="match status" value="1"/>
</dbReference>
<comment type="caution">
    <text evidence="7">The sequence shown here is derived from an EMBL/GenBank/DDBJ whole genome shotgun (WGS) entry which is preliminary data.</text>
</comment>
<name>A0A7X7LTK4_9RHOO</name>
<evidence type="ECO:0000313" key="8">
    <source>
        <dbReference type="Proteomes" id="UP000536534"/>
    </source>
</evidence>
<comment type="cofactor">
    <cofactor evidence="1">
        <name>FAD</name>
        <dbReference type="ChEBI" id="CHEBI:57692"/>
    </cofactor>
</comment>
<dbReference type="InterPro" id="IPR006094">
    <property type="entry name" value="Oxid_FAD_bind_N"/>
</dbReference>
<dbReference type="GO" id="GO:0071949">
    <property type="term" value="F:FAD binding"/>
    <property type="evidence" value="ECO:0007669"/>
    <property type="project" value="InterPro"/>
</dbReference>
<dbReference type="Gene3D" id="1.10.45.10">
    <property type="entry name" value="Vanillyl-alcohol Oxidase, Chain A, domain 4"/>
    <property type="match status" value="1"/>
</dbReference>
<dbReference type="Gene3D" id="3.30.70.2740">
    <property type="match status" value="1"/>
</dbReference>
<evidence type="ECO:0000256" key="4">
    <source>
        <dbReference type="ARBA" id="ARBA00022827"/>
    </source>
</evidence>
<dbReference type="Pfam" id="PF01565">
    <property type="entry name" value="FAD_binding_4"/>
    <property type="match status" value="1"/>
</dbReference>
<keyword evidence="3" id="KW-0285">Flavoprotein</keyword>
<dbReference type="Gene3D" id="3.30.465.10">
    <property type="match status" value="1"/>
</dbReference>
<dbReference type="InterPro" id="IPR016164">
    <property type="entry name" value="FAD-linked_Oxase-like_C"/>
</dbReference>
<comment type="similarity">
    <text evidence="2">Belongs to the FAD-binding oxidoreductase/transferase type 4 family.</text>
</comment>
<dbReference type="InterPro" id="IPR016169">
    <property type="entry name" value="FAD-bd_PCMH_sub2"/>
</dbReference>
<dbReference type="Gene3D" id="3.30.70.2190">
    <property type="match status" value="1"/>
</dbReference>
<dbReference type="Proteomes" id="UP000536534">
    <property type="component" value="Unassembled WGS sequence"/>
</dbReference>
<dbReference type="PROSITE" id="PS51387">
    <property type="entry name" value="FAD_PCMH"/>
    <property type="match status" value="1"/>
</dbReference>
<dbReference type="FunFam" id="1.10.45.10:FF:000001">
    <property type="entry name" value="D-lactate dehydrogenase mitochondrial"/>
    <property type="match status" value="1"/>
</dbReference>
<dbReference type="EMBL" id="JAAYYV010000043">
    <property type="protein sequence ID" value="NLF53100.1"/>
    <property type="molecule type" value="Genomic_DNA"/>
</dbReference>
<accession>A0A7X7LTK4</accession>
<feature type="domain" description="FAD-binding PCMH-type" evidence="6">
    <location>
        <begin position="42"/>
        <end position="221"/>
    </location>
</feature>